<dbReference type="EMBL" id="MN739746">
    <property type="protein sequence ID" value="QHT24579.1"/>
    <property type="molecule type" value="Genomic_DNA"/>
</dbReference>
<proteinExistence type="predicted"/>
<dbReference type="AlphaFoldDB" id="A0A6C0E8I4"/>
<name>A0A6C0E8I4_9ZZZZ</name>
<accession>A0A6C0E8I4</accession>
<sequence>MEKKIVNLVNTQHDLIQNPKNEIYLRIEMGKSPFNGLIKLFKCVPEFKNYLASHGKLEKTYTYYQYQYQNTWFRRYKDEKLTTENLEDHFLGSSNYNEHGIDYRFSLHQTIETSIFSQHLAFHNISFITEEIWLINGYEIINKKEKKNNIEVNTFVLNIKLPIASGQMDTINKIIDDIGLIFKNIIGNIRKNQTLDSILVF</sequence>
<protein>
    <submittedName>
        <fullName evidence="1">Uncharacterized protein</fullName>
    </submittedName>
</protein>
<reference evidence="1" key="1">
    <citation type="journal article" date="2020" name="Nature">
        <title>Giant virus diversity and host interactions through global metagenomics.</title>
        <authorList>
            <person name="Schulz F."/>
            <person name="Roux S."/>
            <person name="Paez-Espino D."/>
            <person name="Jungbluth S."/>
            <person name="Walsh D.A."/>
            <person name="Denef V.J."/>
            <person name="McMahon K.D."/>
            <person name="Konstantinidis K.T."/>
            <person name="Eloe-Fadrosh E.A."/>
            <person name="Kyrpides N.C."/>
            <person name="Woyke T."/>
        </authorList>
    </citation>
    <scope>NUCLEOTIDE SEQUENCE</scope>
    <source>
        <strain evidence="1">GVMAG-M-3300023179-150</strain>
    </source>
</reference>
<evidence type="ECO:0000313" key="1">
    <source>
        <dbReference type="EMBL" id="QHT24579.1"/>
    </source>
</evidence>
<organism evidence="1">
    <name type="scientific">viral metagenome</name>
    <dbReference type="NCBI Taxonomy" id="1070528"/>
    <lineage>
        <taxon>unclassified sequences</taxon>
        <taxon>metagenomes</taxon>
        <taxon>organismal metagenomes</taxon>
    </lineage>
</organism>